<protein>
    <submittedName>
        <fullName evidence="1">Uncharacterized protein</fullName>
    </submittedName>
</protein>
<organism evidence="1 2">
    <name type="scientific">Rhizobium etli</name>
    <dbReference type="NCBI Taxonomy" id="29449"/>
    <lineage>
        <taxon>Bacteria</taxon>
        <taxon>Pseudomonadati</taxon>
        <taxon>Pseudomonadota</taxon>
        <taxon>Alphaproteobacteria</taxon>
        <taxon>Hyphomicrobiales</taxon>
        <taxon>Rhizobiaceae</taxon>
        <taxon>Rhizobium/Agrobacterium group</taxon>
        <taxon>Rhizobium</taxon>
    </lineage>
</organism>
<reference evidence="1 2" key="1">
    <citation type="submission" date="2017-04" db="EMBL/GenBank/DDBJ databases">
        <title>Complete genome sequences of Rhizobium genomic linages associated to common bean (phaseolus vulgaris).</title>
        <authorList>
            <person name="Santamaria R.I."/>
            <person name="Bustos P."/>
            <person name="Perez-Carrascal O."/>
            <person name="Martinez-Flores I."/>
            <person name="Juarez S."/>
            <person name="Lozano L."/>
            <person name="Miranda F."/>
            <person name="Vinuesa P."/>
            <person name="Martinez-Romero E."/>
            <person name="Cevallos M.A."/>
            <person name="Romero D."/>
            <person name="Davila G."/>
            <person name="Gonzalez V."/>
        </authorList>
    </citation>
    <scope>NUCLEOTIDE SEQUENCE [LARGE SCALE GENOMIC DNA]</scope>
    <source>
        <strain evidence="1 2">NXC12</strain>
        <plasmid evidence="2">pretnxc12d</plasmid>
    </source>
</reference>
<name>A0AAN1BMC5_RHIET</name>
<sequence length="69" mass="7983">MILSHEFQTQTVLNDAEVALCQRVFDQVVSVRKITSDPQRQDLACRIIRSYQHGVKDEDGLLRLLIERS</sequence>
<keyword evidence="1" id="KW-0614">Plasmid</keyword>
<gene>
    <name evidence="1" type="ORF">NXC12_PD00028</name>
</gene>
<dbReference type="AlphaFoldDB" id="A0AAN1BMC5"/>
<dbReference type="Proteomes" id="UP000194159">
    <property type="component" value="Plasmid pRetNXC12d"/>
</dbReference>
<proteinExistence type="predicted"/>
<evidence type="ECO:0000313" key="1">
    <source>
        <dbReference type="EMBL" id="ARQ13141.1"/>
    </source>
</evidence>
<evidence type="ECO:0000313" key="2">
    <source>
        <dbReference type="Proteomes" id="UP000194159"/>
    </source>
</evidence>
<accession>A0AAN1BMC5</accession>
<dbReference type="EMBL" id="CP020910">
    <property type="protein sequence ID" value="ARQ13141.1"/>
    <property type="molecule type" value="Genomic_DNA"/>
</dbReference>
<geneLocation type="plasmid" evidence="2">
    <name>pretnxc12d</name>
</geneLocation>
<dbReference type="RefSeq" id="WP_086083723.1">
    <property type="nucleotide sequence ID" value="NZ_CP020910.1"/>
</dbReference>